<evidence type="ECO:0000256" key="2">
    <source>
        <dbReference type="ARBA" id="ARBA00022475"/>
    </source>
</evidence>
<keyword evidence="2" id="KW-1003">Cell membrane</keyword>
<dbReference type="AlphaFoldDB" id="A0A0P9D150"/>
<evidence type="ECO:0008006" key="9">
    <source>
        <dbReference type="Google" id="ProtNLM"/>
    </source>
</evidence>
<keyword evidence="8" id="KW-1185">Reference proteome</keyword>
<feature type="transmembrane region" description="Helical" evidence="6">
    <location>
        <begin position="72"/>
        <end position="92"/>
    </location>
</feature>
<keyword evidence="3 6" id="KW-0812">Transmembrane</keyword>
<accession>A0A0P9D150</accession>
<evidence type="ECO:0000256" key="1">
    <source>
        <dbReference type="ARBA" id="ARBA00004651"/>
    </source>
</evidence>
<evidence type="ECO:0000313" key="8">
    <source>
        <dbReference type="Proteomes" id="UP000050509"/>
    </source>
</evidence>
<evidence type="ECO:0000313" key="7">
    <source>
        <dbReference type="EMBL" id="KPV52618.1"/>
    </source>
</evidence>
<keyword evidence="4 6" id="KW-1133">Transmembrane helix</keyword>
<comment type="caution">
    <text evidence="7">The sequence shown here is derived from an EMBL/GenBank/DDBJ whole genome shotgun (WGS) entry which is preliminary data.</text>
</comment>
<dbReference type="EMBL" id="LJCR01000486">
    <property type="protein sequence ID" value="KPV52618.1"/>
    <property type="molecule type" value="Genomic_DNA"/>
</dbReference>
<evidence type="ECO:0000256" key="6">
    <source>
        <dbReference type="SAM" id="Phobius"/>
    </source>
</evidence>
<feature type="transmembrane region" description="Helical" evidence="6">
    <location>
        <begin position="12"/>
        <end position="33"/>
    </location>
</feature>
<dbReference type="Proteomes" id="UP000050509">
    <property type="component" value="Unassembled WGS sequence"/>
</dbReference>
<dbReference type="GO" id="GO:0005886">
    <property type="term" value="C:plasma membrane"/>
    <property type="evidence" value="ECO:0007669"/>
    <property type="project" value="UniProtKB-SubCell"/>
</dbReference>
<dbReference type="InterPro" id="IPR005171">
    <property type="entry name" value="Cyt_c_oxidase_su4_prok"/>
</dbReference>
<feature type="transmembrane region" description="Helical" evidence="6">
    <location>
        <begin position="39"/>
        <end position="60"/>
    </location>
</feature>
<evidence type="ECO:0000256" key="3">
    <source>
        <dbReference type="ARBA" id="ARBA00022692"/>
    </source>
</evidence>
<name>A0A0P9D150_9CHLR</name>
<protein>
    <recommendedName>
        <fullName evidence="9">Cytochrome C oxidase subunit IV</fullName>
    </recommendedName>
</protein>
<organism evidence="7 8">
    <name type="scientific">Kouleothrix aurantiaca</name>
    <dbReference type="NCBI Taxonomy" id="186479"/>
    <lineage>
        <taxon>Bacteria</taxon>
        <taxon>Bacillati</taxon>
        <taxon>Chloroflexota</taxon>
        <taxon>Chloroflexia</taxon>
        <taxon>Chloroflexales</taxon>
        <taxon>Roseiflexineae</taxon>
        <taxon>Roseiflexaceae</taxon>
        <taxon>Kouleothrix</taxon>
    </lineage>
</organism>
<keyword evidence="5 6" id="KW-0472">Membrane</keyword>
<reference evidence="7 8" key="1">
    <citation type="submission" date="2015-09" db="EMBL/GenBank/DDBJ databases">
        <title>Draft genome sequence of Kouleothrix aurantiaca JCM 19913.</title>
        <authorList>
            <person name="Hemp J."/>
        </authorList>
    </citation>
    <scope>NUCLEOTIDE SEQUENCE [LARGE SCALE GENOMIC DNA]</scope>
    <source>
        <strain evidence="7 8">COM-B</strain>
    </source>
</reference>
<evidence type="ECO:0000256" key="5">
    <source>
        <dbReference type="ARBA" id="ARBA00023136"/>
    </source>
</evidence>
<proteinExistence type="predicted"/>
<evidence type="ECO:0000256" key="4">
    <source>
        <dbReference type="ARBA" id="ARBA00022989"/>
    </source>
</evidence>
<sequence length="100" mass="10914">MAENHNEEHAPRFYLIVGAVLAVITIAEVLVTFVPMPQIVLLAILMIMMVVKGAAVVMFFMHLRGDANVFKFLFIAPLIMATTMLLAMQVLFSGHVGIGG</sequence>
<dbReference type="Pfam" id="PF03626">
    <property type="entry name" value="COX4_pro"/>
    <property type="match status" value="1"/>
</dbReference>
<gene>
    <name evidence="7" type="ORF">SE17_14405</name>
</gene>
<comment type="subcellular location">
    <subcellularLocation>
        <location evidence="1">Cell membrane</location>
        <topology evidence="1">Multi-pass membrane protein</topology>
    </subcellularLocation>
</comment>